<organism evidence="4 5">
    <name type="scientific">Mucilaginibacter ginsenosidivorax</name>
    <dbReference type="NCBI Taxonomy" id="862126"/>
    <lineage>
        <taxon>Bacteria</taxon>
        <taxon>Pseudomonadati</taxon>
        <taxon>Bacteroidota</taxon>
        <taxon>Sphingobacteriia</taxon>
        <taxon>Sphingobacteriales</taxon>
        <taxon>Sphingobacteriaceae</taxon>
        <taxon>Mucilaginibacter</taxon>
    </lineage>
</organism>
<dbReference type="KEGG" id="mgk:FSB76_18800"/>
<evidence type="ECO:0000313" key="4">
    <source>
        <dbReference type="EMBL" id="QEC77887.1"/>
    </source>
</evidence>
<dbReference type="Pfam" id="PF08338">
    <property type="entry name" value="DUF1731"/>
    <property type="match status" value="1"/>
</dbReference>
<proteinExistence type="inferred from homology"/>
<feature type="domain" description="DUF1731" evidence="3">
    <location>
        <begin position="251"/>
        <end position="297"/>
    </location>
</feature>
<dbReference type="InterPro" id="IPR002347">
    <property type="entry name" value="SDR_fam"/>
</dbReference>
<reference evidence="4 5" key="1">
    <citation type="journal article" date="2013" name="J. Microbiol.">
        <title>Mucilaginibacter ginsenosidivorax sp. nov., with ginsenoside converting activity isolated from sediment.</title>
        <authorList>
            <person name="Kim J.K."/>
            <person name="Choi T.E."/>
            <person name="Liu Q.M."/>
            <person name="Park H.Y."/>
            <person name="Yi T.H."/>
            <person name="Yoon M.H."/>
            <person name="Kim S.C."/>
            <person name="Im W.T."/>
        </authorList>
    </citation>
    <scope>NUCLEOTIDE SEQUENCE [LARGE SCALE GENOMIC DNA]</scope>
    <source>
        <strain evidence="4 5">KHI28</strain>
    </source>
</reference>
<gene>
    <name evidence="4" type="ORF">FSB76_18800</name>
</gene>
<dbReference type="NCBIfam" id="TIGR01777">
    <property type="entry name" value="yfcH"/>
    <property type="match status" value="1"/>
</dbReference>
<sequence length="299" mass="32603">MNILITGGSGGLGKRLSKHLLGKGYQVSVLSRTPGGDNNVKTFLWDVNKGTIDEHCIDGVDTIIHLAGAGIADKRWTDKRKKEIVESRTKSIALIYGLMKNRANKVATVISASGIGYYNDRGDELLTETSAPTNGFISQCCVEWEAAVNEGEKLGLRILKFRTGVVLDKDAGALPMLALPVKLYVGSPIGSGKQWIPWVHWQDVIDMYLFGIENEGLKGVYNMVAPNPVTNAQMVQAVARRLRKPLWAPRVPAFLLKLLLGEMSSLVLGSTKVSAQKITDAGFSFKYPEVADALKEIYG</sequence>
<dbReference type="SUPFAM" id="SSF51735">
    <property type="entry name" value="NAD(P)-binding Rossmann-fold domains"/>
    <property type="match status" value="1"/>
</dbReference>
<comment type="similarity">
    <text evidence="1">Belongs to the NAD(P)-dependent epimerase/dehydratase family. SDR39U1 subfamily.</text>
</comment>
<accession>A0A5B8W379</accession>
<evidence type="ECO:0000259" key="2">
    <source>
        <dbReference type="Pfam" id="PF01370"/>
    </source>
</evidence>
<dbReference type="PRINTS" id="PR00081">
    <property type="entry name" value="GDHRDH"/>
</dbReference>
<dbReference type="OrthoDB" id="9801773at2"/>
<dbReference type="AlphaFoldDB" id="A0A5B8W379"/>
<dbReference type="RefSeq" id="WP_147055995.1">
    <property type="nucleotide sequence ID" value="NZ_CP042437.1"/>
</dbReference>
<dbReference type="PANTHER" id="PTHR11092">
    <property type="entry name" value="SUGAR NUCLEOTIDE EPIMERASE RELATED"/>
    <property type="match status" value="1"/>
</dbReference>
<keyword evidence="5" id="KW-1185">Reference proteome</keyword>
<dbReference type="InterPro" id="IPR036291">
    <property type="entry name" value="NAD(P)-bd_dom_sf"/>
</dbReference>
<evidence type="ECO:0000259" key="3">
    <source>
        <dbReference type="Pfam" id="PF08338"/>
    </source>
</evidence>
<dbReference type="InterPro" id="IPR001509">
    <property type="entry name" value="Epimerase_deHydtase"/>
</dbReference>
<protein>
    <submittedName>
        <fullName evidence="4">TIGR01777 family protein</fullName>
    </submittedName>
</protein>
<feature type="domain" description="NAD-dependent epimerase/dehydratase" evidence="2">
    <location>
        <begin position="3"/>
        <end position="222"/>
    </location>
</feature>
<dbReference type="PANTHER" id="PTHR11092:SF0">
    <property type="entry name" value="EPIMERASE FAMILY PROTEIN SDR39U1"/>
    <property type="match status" value="1"/>
</dbReference>
<evidence type="ECO:0000256" key="1">
    <source>
        <dbReference type="ARBA" id="ARBA00009353"/>
    </source>
</evidence>
<name>A0A5B8W379_9SPHI</name>
<dbReference type="Pfam" id="PF01370">
    <property type="entry name" value="Epimerase"/>
    <property type="match status" value="1"/>
</dbReference>
<evidence type="ECO:0000313" key="5">
    <source>
        <dbReference type="Proteomes" id="UP000321362"/>
    </source>
</evidence>
<dbReference type="Gene3D" id="3.40.50.720">
    <property type="entry name" value="NAD(P)-binding Rossmann-like Domain"/>
    <property type="match status" value="1"/>
</dbReference>
<dbReference type="EMBL" id="CP042437">
    <property type="protein sequence ID" value="QEC77887.1"/>
    <property type="molecule type" value="Genomic_DNA"/>
</dbReference>
<dbReference type="Proteomes" id="UP000321362">
    <property type="component" value="Chromosome"/>
</dbReference>
<dbReference type="InterPro" id="IPR013549">
    <property type="entry name" value="DUF1731"/>
</dbReference>
<dbReference type="InterPro" id="IPR010099">
    <property type="entry name" value="SDR39U1"/>
</dbReference>